<accession>A0AB38EGI4</accession>
<evidence type="ECO:0000313" key="2">
    <source>
        <dbReference type="EMBL" id="SOQ11248.1"/>
    </source>
</evidence>
<dbReference type="EMBL" id="ODAM01000083">
    <property type="protein sequence ID" value="SOQ11248.1"/>
    <property type="molecule type" value="Genomic_DNA"/>
</dbReference>
<comment type="caution">
    <text evidence="2">The sequence shown here is derived from an EMBL/GenBank/DDBJ whole genome shotgun (WGS) entry which is preliminary data.</text>
</comment>
<gene>
    <name evidence="2" type="ORF">NCPPB2254_03225</name>
</gene>
<feature type="chain" id="PRO_5044213074" evidence="1">
    <location>
        <begin position="23"/>
        <end position="86"/>
    </location>
</feature>
<evidence type="ECO:0000313" key="3">
    <source>
        <dbReference type="Proteomes" id="UP000237580"/>
    </source>
</evidence>
<keyword evidence="1" id="KW-0732">Signal</keyword>
<organism evidence="2 3">
    <name type="scientific">Pseudomonas syringae pv. persicae</name>
    <dbReference type="NCBI Taxonomy" id="237306"/>
    <lineage>
        <taxon>Bacteria</taxon>
        <taxon>Pseudomonadati</taxon>
        <taxon>Pseudomonadota</taxon>
        <taxon>Gammaproteobacteria</taxon>
        <taxon>Pseudomonadales</taxon>
        <taxon>Pseudomonadaceae</taxon>
        <taxon>Pseudomonas</taxon>
    </lineage>
</organism>
<reference evidence="2 3" key="1">
    <citation type="submission" date="2017-11" db="EMBL/GenBank/DDBJ databases">
        <authorList>
            <person name="Blom J."/>
        </authorList>
    </citation>
    <scope>NUCLEOTIDE SEQUENCE [LARGE SCALE GENOMIC DNA]</scope>
    <source>
        <strain evidence="2">NCPPB 2254</strain>
    </source>
</reference>
<feature type="signal peptide" evidence="1">
    <location>
        <begin position="1"/>
        <end position="22"/>
    </location>
</feature>
<dbReference type="Proteomes" id="UP000237580">
    <property type="component" value="Unassembled WGS sequence"/>
</dbReference>
<dbReference type="RefSeq" id="WP_104720304.1">
    <property type="nucleotide sequence ID" value="NZ_ODAL01000088.1"/>
</dbReference>
<evidence type="ECO:0000256" key="1">
    <source>
        <dbReference type="SAM" id="SignalP"/>
    </source>
</evidence>
<dbReference type="AlphaFoldDB" id="A0AB38EGI4"/>
<protein>
    <submittedName>
        <fullName evidence="2">Type I fimbrial protein FimA</fullName>
    </submittedName>
</protein>
<sequence>MKRTLLALPLTLLMGAAAPAFANTGTINFTGNITSATCSIEVVDPITGNPGSGLVNIGSVAASRFCSGLMIPDTHLGENIARYRGV</sequence>
<name>A0AB38EGI4_9PSED</name>
<proteinExistence type="predicted"/>